<dbReference type="AlphaFoldDB" id="A0A7T8JVH9"/>
<reference evidence="3" key="1">
    <citation type="submission" date="2021-01" db="EMBL/GenBank/DDBJ databases">
        <title>Caligus Genome Assembly.</title>
        <authorList>
            <person name="Gallardo-Escarate C."/>
        </authorList>
    </citation>
    <scope>NUCLEOTIDE SEQUENCE [LARGE SCALE GENOMIC DNA]</scope>
</reference>
<dbReference type="SUPFAM" id="SSF82153">
    <property type="entry name" value="FAS1 domain"/>
    <property type="match status" value="1"/>
</dbReference>
<sequence>MESNGVIVPLSGHKIAVHSSGSTLELSGGAHITKMDMAAANGVVHQVDSLIIVQSE</sequence>
<evidence type="ECO:0000313" key="3">
    <source>
        <dbReference type="Proteomes" id="UP000595437"/>
    </source>
</evidence>
<dbReference type="Gene3D" id="2.30.180.10">
    <property type="entry name" value="FAS1 domain"/>
    <property type="match status" value="1"/>
</dbReference>
<protein>
    <submittedName>
        <fullName evidence="2">Embryo cathepsin L-associated protein</fullName>
    </submittedName>
</protein>
<name>A0A7T8JVH9_CALRO</name>
<evidence type="ECO:0000313" key="2">
    <source>
        <dbReference type="EMBL" id="QQP36578.1"/>
    </source>
</evidence>
<gene>
    <name evidence="2" type="ORF">FKW44_021725</name>
</gene>
<dbReference type="PROSITE" id="PS50213">
    <property type="entry name" value="FAS1"/>
    <property type="match status" value="1"/>
</dbReference>
<organism evidence="2 3">
    <name type="scientific">Caligus rogercresseyi</name>
    <name type="common">Sea louse</name>
    <dbReference type="NCBI Taxonomy" id="217165"/>
    <lineage>
        <taxon>Eukaryota</taxon>
        <taxon>Metazoa</taxon>
        <taxon>Ecdysozoa</taxon>
        <taxon>Arthropoda</taxon>
        <taxon>Crustacea</taxon>
        <taxon>Multicrustacea</taxon>
        <taxon>Hexanauplia</taxon>
        <taxon>Copepoda</taxon>
        <taxon>Siphonostomatoida</taxon>
        <taxon>Caligidae</taxon>
        <taxon>Caligus</taxon>
    </lineage>
</organism>
<dbReference type="OrthoDB" id="286301at2759"/>
<feature type="domain" description="FAS1" evidence="1">
    <location>
        <begin position="1"/>
        <end position="51"/>
    </location>
</feature>
<dbReference type="Pfam" id="PF02469">
    <property type="entry name" value="Fasciclin"/>
    <property type="match status" value="1"/>
</dbReference>
<proteinExistence type="predicted"/>
<dbReference type="Proteomes" id="UP000595437">
    <property type="component" value="Chromosome 16"/>
</dbReference>
<dbReference type="InterPro" id="IPR036378">
    <property type="entry name" value="FAS1_dom_sf"/>
</dbReference>
<evidence type="ECO:0000259" key="1">
    <source>
        <dbReference type="PROSITE" id="PS50213"/>
    </source>
</evidence>
<dbReference type="EMBL" id="CP045905">
    <property type="protein sequence ID" value="QQP36578.1"/>
    <property type="molecule type" value="Genomic_DNA"/>
</dbReference>
<dbReference type="InterPro" id="IPR000782">
    <property type="entry name" value="FAS1_domain"/>
</dbReference>
<keyword evidence="3" id="KW-1185">Reference proteome</keyword>
<accession>A0A7T8JVH9</accession>